<evidence type="ECO:0000256" key="1">
    <source>
        <dbReference type="ARBA" id="ARBA00000681"/>
    </source>
</evidence>
<feature type="domain" description="GH10" evidence="10">
    <location>
        <begin position="33"/>
        <end position="364"/>
    </location>
</feature>
<keyword evidence="7 9" id="KW-0326">Glycosidase</keyword>
<evidence type="ECO:0000256" key="9">
    <source>
        <dbReference type="RuleBase" id="RU361174"/>
    </source>
</evidence>
<keyword evidence="4" id="KW-0732">Signal</keyword>
<comment type="similarity">
    <text evidence="2 9">Belongs to the glycosyl hydrolase 10 (cellulase F) family.</text>
</comment>
<dbReference type="InterPro" id="IPR017853">
    <property type="entry name" value="GH"/>
</dbReference>
<evidence type="ECO:0000256" key="6">
    <source>
        <dbReference type="ARBA" id="ARBA00023277"/>
    </source>
</evidence>
<dbReference type="Pfam" id="PF00331">
    <property type="entry name" value="Glyco_hydro_10"/>
    <property type="match status" value="1"/>
</dbReference>
<protein>
    <recommendedName>
        <fullName evidence="9">Beta-xylanase</fullName>
        <ecNumber evidence="9">3.2.1.8</ecNumber>
    </recommendedName>
</protein>
<dbReference type="EMBL" id="CP084930">
    <property type="protein sequence ID" value="USI72469.1"/>
    <property type="molecule type" value="Genomic_DNA"/>
</dbReference>
<evidence type="ECO:0000256" key="4">
    <source>
        <dbReference type="ARBA" id="ARBA00022729"/>
    </source>
</evidence>
<dbReference type="PROSITE" id="PS51760">
    <property type="entry name" value="GH10_2"/>
    <property type="match status" value="1"/>
</dbReference>
<evidence type="ECO:0000256" key="3">
    <source>
        <dbReference type="ARBA" id="ARBA00022651"/>
    </source>
</evidence>
<evidence type="ECO:0000256" key="2">
    <source>
        <dbReference type="ARBA" id="ARBA00007495"/>
    </source>
</evidence>
<dbReference type="InterPro" id="IPR001000">
    <property type="entry name" value="GH10_dom"/>
</dbReference>
<keyword evidence="8 9" id="KW-0624">Polysaccharide degradation</keyword>
<dbReference type="EC" id="3.2.1.8" evidence="9"/>
<dbReference type="SUPFAM" id="SSF51445">
    <property type="entry name" value="(Trans)glycosidases"/>
    <property type="match status" value="1"/>
</dbReference>
<comment type="catalytic activity">
    <reaction evidence="1 9">
        <text>Endohydrolysis of (1-&gt;4)-beta-D-xylosidic linkages in xylans.</text>
        <dbReference type="EC" id="3.2.1.8"/>
    </reaction>
</comment>
<gene>
    <name evidence="11" type="ORF">LHA26_14405</name>
</gene>
<sequence>MRAIARAGAPDRRQALALVLGAPAALMSCASAPVAPTPLREHARARGMRFGLALRPEDGEDPRTLALVTREADSIVSDRLFKWASIEAERDRPDFTAADALAEEAAARGLGLRGHAGFWYRSIPAWLRPDLADGRANGLIVEHVRAMVARYRGRIFEWDVLNEVIEPDDRQPLGLRAAPFGRAPDLGLYVDCFAAARAADPHARLYLNDYGVECDSDNNAARRTCLLKLVEALKARGAPLDAIGIQSHLATNRRFSARIFRDFLGELAGLGCAIKLTEFDVCDTGVRGDTAARDRAVADYARRFLDAAFDEPRVIGLVAWGVRDGGSWLQQEAWARRADGAPLRPLPFDDAGRRTPLWTAIAASFDGASAR</sequence>
<dbReference type="SMART" id="SM00633">
    <property type="entry name" value="Glyco_10"/>
    <property type="match status" value="1"/>
</dbReference>
<organism evidence="11 12">
    <name type="scientific">Sphingomonas morindae</name>
    <dbReference type="NCBI Taxonomy" id="1541170"/>
    <lineage>
        <taxon>Bacteria</taxon>
        <taxon>Pseudomonadati</taxon>
        <taxon>Pseudomonadota</taxon>
        <taxon>Alphaproteobacteria</taxon>
        <taxon>Sphingomonadales</taxon>
        <taxon>Sphingomonadaceae</taxon>
        <taxon>Sphingomonas</taxon>
    </lineage>
</organism>
<evidence type="ECO:0000313" key="12">
    <source>
        <dbReference type="Proteomes" id="UP001056937"/>
    </source>
</evidence>
<evidence type="ECO:0000313" key="11">
    <source>
        <dbReference type="EMBL" id="USI72469.1"/>
    </source>
</evidence>
<dbReference type="PROSITE" id="PS51257">
    <property type="entry name" value="PROKAR_LIPOPROTEIN"/>
    <property type="match status" value="1"/>
</dbReference>
<evidence type="ECO:0000259" key="10">
    <source>
        <dbReference type="PROSITE" id="PS51760"/>
    </source>
</evidence>
<keyword evidence="6 9" id="KW-0119">Carbohydrate metabolism</keyword>
<evidence type="ECO:0000256" key="7">
    <source>
        <dbReference type="ARBA" id="ARBA00023295"/>
    </source>
</evidence>
<dbReference type="Proteomes" id="UP001056937">
    <property type="component" value="Chromosome 1"/>
</dbReference>
<evidence type="ECO:0000256" key="8">
    <source>
        <dbReference type="ARBA" id="ARBA00023326"/>
    </source>
</evidence>
<keyword evidence="5 9" id="KW-0378">Hydrolase</keyword>
<dbReference type="PANTHER" id="PTHR31490">
    <property type="entry name" value="GLYCOSYL HYDROLASE"/>
    <property type="match status" value="1"/>
</dbReference>
<dbReference type="PRINTS" id="PR00134">
    <property type="entry name" value="GLHYDRLASE10"/>
</dbReference>
<keyword evidence="12" id="KW-1185">Reference proteome</keyword>
<dbReference type="PANTHER" id="PTHR31490:SF88">
    <property type="entry name" value="BETA-XYLANASE"/>
    <property type="match status" value="1"/>
</dbReference>
<reference evidence="11" key="1">
    <citation type="journal article" date="2022" name="Toxins">
        <title>Genomic Analysis of Sphingopyxis sp. USTB-05 for Biodegrading Cyanobacterial Hepatotoxins.</title>
        <authorList>
            <person name="Liu C."/>
            <person name="Xu Q."/>
            <person name="Zhao Z."/>
            <person name="Zhang H."/>
            <person name="Liu X."/>
            <person name="Yin C."/>
            <person name="Liu Y."/>
            <person name="Yan H."/>
        </authorList>
    </citation>
    <scope>NUCLEOTIDE SEQUENCE</scope>
    <source>
        <strain evidence="11">NBD5</strain>
    </source>
</reference>
<dbReference type="Gene3D" id="3.20.20.80">
    <property type="entry name" value="Glycosidases"/>
    <property type="match status" value="1"/>
</dbReference>
<name>A0ABY4X6J4_9SPHN</name>
<dbReference type="RefSeq" id="WP_252166278.1">
    <property type="nucleotide sequence ID" value="NZ_CP084930.1"/>
</dbReference>
<evidence type="ECO:0000256" key="5">
    <source>
        <dbReference type="ARBA" id="ARBA00022801"/>
    </source>
</evidence>
<keyword evidence="3" id="KW-0858">Xylan degradation</keyword>
<dbReference type="InterPro" id="IPR044846">
    <property type="entry name" value="GH10"/>
</dbReference>
<proteinExistence type="inferred from homology"/>
<accession>A0ABY4X6J4</accession>